<accession>A0ABU6QZP8</accession>
<organism evidence="1 2">
    <name type="scientific">Stylosanthes scabra</name>
    <dbReference type="NCBI Taxonomy" id="79078"/>
    <lineage>
        <taxon>Eukaryota</taxon>
        <taxon>Viridiplantae</taxon>
        <taxon>Streptophyta</taxon>
        <taxon>Embryophyta</taxon>
        <taxon>Tracheophyta</taxon>
        <taxon>Spermatophyta</taxon>
        <taxon>Magnoliopsida</taxon>
        <taxon>eudicotyledons</taxon>
        <taxon>Gunneridae</taxon>
        <taxon>Pentapetalae</taxon>
        <taxon>rosids</taxon>
        <taxon>fabids</taxon>
        <taxon>Fabales</taxon>
        <taxon>Fabaceae</taxon>
        <taxon>Papilionoideae</taxon>
        <taxon>50 kb inversion clade</taxon>
        <taxon>dalbergioids sensu lato</taxon>
        <taxon>Dalbergieae</taxon>
        <taxon>Pterocarpus clade</taxon>
        <taxon>Stylosanthes</taxon>
    </lineage>
</organism>
<keyword evidence="2" id="KW-1185">Reference proteome</keyword>
<comment type="caution">
    <text evidence="1">The sequence shown here is derived from an EMBL/GenBank/DDBJ whole genome shotgun (WGS) entry which is preliminary data.</text>
</comment>
<evidence type="ECO:0000313" key="1">
    <source>
        <dbReference type="EMBL" id="MED6117564.1"/>
    </source>
</evidence>
<reference evidence="1 2" key="1">
    <citation type="journal article" date="2023" name="Plants (Basel)">
        <title>Bridging the Gap: Combining Genomics and Transcriptomics Approaches to Understand Stylosanthes scabra, an Orphan Legume from the Brazilian Caatinga.</title>
        <authorList>
            <person name="Ferreira-Neto J.R.C."/>
            <person name="da Silva M.D."/>
            <person name="Binneck E."/>
            <person name="de Melo N.F."/>
            <person name="da Silva R.H."/>
            <person name="de Melo A.L.T.M."/>
            <person name="Pandolfi V."/>
            <person name="Bustamante F.O."/>
            <person name="Brasileiro-Vidal A.C."/>
            <person name="Benko-Iseppon A.M."/>
        </authorList>
    </citation>
    <scope>NUCLEOTIDE SEQUENCE [LARGE SCALE GENOMIC DNA]</scope>
    <source>
        <tissue evidence="1">Leaves</tissue>
    </source>
</reference>
<dbReference type="Proteomes" id="UP001341840">
    <property type="component" value="Unassembled WGS sequence"/>
</dbReference>
<gene>
    <name evidence="1" type="ORF">PIB30_111159</name>
</gene>
<proteinExistence type="predicted"/>
<name>A0ABU6QZP8_9FABA</name>
<feature type="non-terminal residue" evidence="1">
    <location>
        <position position="1"/>
    </location>
</feature>
<sequence>LTPRHCRDVNGHRCRIGVVSPSSPVSVAEAVKRAHVLLARPAAEWGSGHSGSHSMLVESHTKLGTWRSHSRCTPCLGMEAGMRRRRSYSGQGADPCLSCTTLPVTP</sequence>
<protein>
    <submittedName>
        <fullName evidence="1">Uncharacterized protein</fullName>
    </submittedName>
</protein>
<dbReference type="EMBL" id="JASCZI010006836">
    <property type="protein sequence ID" value="MED6117564.1"/>
    <property type="molecule type" value="Genomic_DNA"/>
</dbReference>
<evidence type="ECO:0000313" key="2">
    <source>
        <dbReference type="Proteomes" id="UP001341840"/>
    </source>
</evidence>